<feature type="region of interest" description="Disordered" evidence="3">
    <location>
        <begin position="367"/>
        <end position="478"/>
    </location>
</feature>
<evidence type="ECO:0000256" key="1">
    <source>
        <dbReference type="ARBA" id="ARBA00023054"/>
    </source>
</evidence>
<protein>
    <recommendedName>
        <fullName evidence="4">J domain-containing protein</fullName>
    </recommendedName>
</protein>
<feature type="compositionally biased region" description="Basic and acidic residues" evidence="3">
    <location>
        <begin position="1298"/>
        <end position="1315"/>
    </location>
</feature>
<feature type="compositionally biased region" description="Pro residues" evidence="3">
    <location>
        <begin position="292"/>
        <end position="302"/>
    </location>
</feature>
<dbReference type="GO" id="GO:0031982">
    <property type="term" value="C:vesicle"/>
    <property type="evidence" value="ECO:0007669"/>
    <property type="project" value="TreeGrafter"/>
</dbReference>
<feature type="region of interest" description="Disordered" evidence="3">
    <location>
        <begin position="728"/>
        <end position="804"/>
    </location>
</feature>
<keyword evidence="1 2" id="KW-0175">Coiled coil</keyword>
<feature type="region of interest" description="Disordered" evidence="3">
    <location>
        <begin position="611"/>
        <end position="688"/>
    </location>
</feature>
<dbReference type="GO" id="GO:0072583">
    <property type="term" value="P:clathrin-dependent endocytosis"/>
    <property type="evidence" value="ECO:0007669"/>
    <property type="project" value="TreeGrafter"/>
</dbReference>
<dbReference type="OrthoDB" id="1717591at2759"/>
<dbReference type="EMBL" id="VOIH02000008">
    <property type="protein sequence ID" value="KAF3440995.1"/>
    <property type="molecule type" value="Genomic_DNA"/>
</dbReference>
<organism evidence="5 6">
    <name type="scientific">Rhamnella rubrinervis</name>
    <dbReference type="NCBI Taxonomy" id="2594499"/>
    <lineage>
        <taxon>Eukaryota</taxon>
        <taxon>Viridiplantae</taxon>
        <taxon>Streptophyta</taxon>
        <taxon>Embryophyta</taxon>
        <taxon>Tracheophyta</taxon>
        <taxon>Spermatophyta</taxon>
        <taxon>Magnoliopsida</taxon>
        <taxon>eudicotyledons</taxon>
        <taxon>Gunneridae</taxon>
        <taxon>Pentapetalae</taxon>
        <taxon>rosids</taxon>
        <taxon>fabids</taxon>
        <taxon>Rosales</taxon>
        <taxon>Rhamnaceae</taxon>
        <taxon>rhamnoid group</taxon>
        <taxon>Rhamneae</taxon>
        <taxon>Rhamnella</taxon>
    </lineage>
</organism>
<feature type="compositionally biased region" description="Low complexity" evidence="3">
    <location>
        <begin position="1142"/>
        <end position="1156"/>
    </location>
</feature>
<gene>
    <name evidence="5" type="ORF">FNV43_RR19281</name>
</gene>
<dbReference type="FunFam" id="1.10.287.110:FF:000009">
    <property type="entry name" value="Auxilin-related protein 1"/>
    <property type="match status" value="1"/>
</dbReference>
<proteinExistence type="predicted"/>
<evidence type="ECO:0000313" key="6">
    <source>
        <dbReference type="Proteomes" id="UP000796880"/>
    </source>
</evidence>
<feature type="compositionally biased region" description="Basic and acidic residues" evidence="3">
    <location>
        <begin position="386"/>
        <end position="432"/>
    </location>
</feature>
<dbReference type="GO" id="GO:0072318">
    <property type="term" value="P:clathrin coat disassembly"/>
    <property type="evidence" value="ECO:0007669"/>
    <property type="project" value="TreeGrafter"/>
</dbReference>
<feature type="compositionally biased region" description="Basic and acidic residues" evidence="3">
    <location>
        <begin position="1122"/>
        <end position="1133"/>
    </location>
</feature>
<evidence type="ECO:0000259" key="4">
    <source>
        <dbReference type="PROSITE" id="PS50076"/>
    </source>
</evidence>
<feature type="region of interest" description="Disordered" evidence="3">
    <location>
        <begin position="288"/>
        <end position="331"/>
    </location>
</feature>
<feature type="coiled-coil region" evidence="2">
    <location>
        <begin position="1367"/>
        <end position="1406"/>
    </location>
</feature>
<keyword evidence="6" id="KW-1185">Reference proteome</keyword>
<dbReference type="SUPFAM" id="SSF46565">
    <property type="entry name" value="Chaperone J-domain"/>
    <property type="match status" value="1"/>
</dbReference>
<feature type="region of interest" description="Disordered" evidence="3">
    <location>
        <begin position="1298"/>
        <end position="1350"/>
    </location>
</feature>
<dbReference type="InterPro" id="IPR036869">
    <property type="entry name" value="J_dom_sf"/>
</dbReference>
<feature type="compositionally biased region" description="Basic and acidic residues" evidence="3">
    <location>
        <begin position="617"/>
        <end position="650"/>
    </location>
</feature>
<dbReference type="Gene3D" id="1.10.287.110">
    <property type="entry name" value="DnaJ domain"/>
    <property type="match status" value="1"/>
</dbReference>
<sequence>MENLSHSRQSHRGAATLSKKVCGNGGGGGGFAGGKTLYDDVYGGPPKFGVSTLSPRMEDYSEIFGAFHASRGSSIPVLDLPAVDEAEVFFDVRSSGFDYDEVFGGFNGIDFAVSYEDLAHQPTGGDDDSSVEAWTPAESESLSEDSDHSGKDHCFSNGDPHNDDSTEFSISYHKANQSNNEDMLNETHVTQLHAIPVFTCVVNEITTFQRTVDEKPTLQMIDDCDLNIDFGLEIPKEKDLRKTMSHPPNGYAGGQAFENDFRPQKAYGRTSSSNGETFVSVAEISLRTQPCQVPPPSRPPPVVEGKKGGSSKFVSNDDAITSDGTSTSGDISPRFFDVEVDASSSAAASAAAMKEAMEKAQVKLRSAKELMERKKENSQSSVKLASKKDVKEKEGKVGKTVDGSNRIKDERVKGTCEREESGKNLSVREEKKKTKKTAQEAPEILGGEQPSNSSQKSVKQKLQKELRSSKRSSKIDEASEWKEATQFFELVTTDESRKAFEHANGKKISVQNSEIHEHGLKEKAGMEALEKQSDNGRKVKASIENCELKELEEKKKAGKLPCTGEEDSVRLQAVKEACKQKDHEKKEKVAPEVCLLGENDKNFTITKQLTKTNKKTTGPDKSGKYEDTVEVKEKEAKSKVEQGMEQKENEQELMEAAKMTESEKRLKRSCESVDNGERQKEAFEQEGNEKRIKEAFELALNEKRMKKVLEREDNERLWEVIEKVENEKRLKEAPARQLNEERLKQALEHERTKKQIDAREKEENEKQLKEPDEREEYERSLKFPHGRDDTKRNLKASKREDDRKRFIKAEVKEEGQEKLQDAFKQVETDLTKEASEWQGTANMLKGAVDMGDLKGPNKTHKGMNKDESRKEVKLAKEVQVHMKEELGFSDEACERDCTKNFQATQLASNNDKITEISHGENREGRTEPRNAERPQGVVEMENVSMEKNLEASFMAEEDLEHQQYEFWMEDAKESLPLNDSVRKGTGVTNARHKVSGGESGAFGMANVLVDGMANVLVDELLKAPAVALGGLEHGKNQCKVEDAYGSLSSDDSVKKAGEADTVTEQPCSSKLKSFPRVDSIPEIQLKEINHEWKEFEKHIKQAQDALNQEEKKEKIMPTPLVKECDENIRKSEEAQSATADGNQNNQKSSQQINASQTTERKEKNVVVTPMPGEKETESMNRERELENERLRKIEEEREREREREKDRMAVDLATLEARERAYAEARERAERAAVERATAETRQRAMTEARERLEKACAEAREKSLAGKAAMEARLRAERAAVERATAEARERAAEKAMAERTTFDARERVQRSVSDKFSASSRNSGMRQTSSSSDLQNLQFQNTGGPRYPYSSTHGERYDGVEGESAQRCRARLERHRRTAERAAKALAEKNMRDLLTQREQAERNRLAETLDADVRRWSSGKEGNLRALLSTLQYILGPDSGWQPIPLTEVITSAAVKKAYRKATLCVHPDKLQQRGASIQQKYICEKVFDLLKEAWNKFNSEER</sequence>
<feature type="compositionally biased region" description="Basic and acidic residues" evidence="3">
    <location>
        <begin position="145"/>
        <end position="160"/>
    </location>
</feature>
<name>A0A8K0GY80_9ROSA</name>
<dbReference type="InterPro" id="IPR001623">
    <property type="entry name" value="DnaJ_domain"/>
</dbReference>
<dbReference type="GO" id="GO:0030276">
    <property type="term" value="F:clathrin binding"/>
    <property type="evidence" value="ECO:0007669"/>
    <property type="project" value="TreeGrafter"/>
</dbReference>
<feature type="domain" description="J" evidence="4">
    <location>
        <begin position="1442"/>
        <end position="1506"/>
    </location>
</feature>
<feature type="compositionally biased region" description="Polar residues" evidence="3">
    <location>
        <begin position="1316"/>
        <end position="1345"/>
    </location>
</feature>
<evidence type="ECO:0000313" key="5">
    <source>
        <dbReference type="EMBL" id="KAF3440995.1"/>
    </source>
</evidence>
<feature type="compositionally biased region" description="Basic and acidic residues" evidence="3">
    <location>
        <begin position="658"/>
        <end position="688"/>
    </location>
</feature>
<dbReference type="Proteomes" id="UP000796880">
    <property type="component" value="Unassembled WGS sequence"/>
</dbReference>
<comment type="caution">
    <text evidence="5">The sequence shown here is derived from an EMBL/GenBank/DDBJ whole genome shotgun (WGS) entry which is preliminary data.</text>
</comment>
<feature type="compositionally biased region" description="Basic and acidic residues" evidence="3">
    <location>
        <begin position="1172"/>
        <end position="1206"/>
    </location>
</feature>
<evidence type="ECO:0000256" key="3">
    <source>
        <dbReference type="SAM" id="MobiDB-lite"/>
    </source>
</evidence>
<reference evidence="5" key="1">
    <citation type="submission" date="2020-03" db="EMBL/GenBank/DDBJ databases">
        <title>A high-quality chromosome-level genome assembly of a woody plant with both climbing and erect habits, Rhamnella rubrinervis.</title>
        <authorList>
            <person name="Lu Z."/>
            <person name="Yang Y."/>
            <person name="Zhu X."/>
            <person name="Sun Y."/>
        </authorList>
    </citation>
    <scope>NUCLEOTIDE SEQUENCE</scope>
    <source>
        <strain evidence="5">BYM</strain>
        <tissue evidence="5">Leaf</tissue>
    </source>
</reference>
<feature type="region of interest" description="Disordered" evidence="3">
    <location>
        <begin position="847"/>
        <end position="871"/>
    </location>
</feature>
<feature type="region of interest" description="Disordered" evidence="3">
    <location>
        <begin position="1103"/>
        <end position="1206"/>
    </location>
</feature>
<dbReference type="GO" id="GO:0005737">
    <property type="term" value="C:cytoplasm"/>
    <property type="evidence" value="ECO:0007669"/>
    <property type="project" value="TreeGrafter"/>
</dbReference>
<feature type="compositionally biased region" description="Basic and acidic residues" evidence="3">
    <location>
        <begin position="462"/>
        <end position="478"/>
    </location>
</feature>
<dbReference type="PANTHER" id="PTHR23172:SF87">
    <property type="entry name" value="CHAPERONE DNAJ-DOMAIN SUPERFAMILY PROTEIN"/>
    <property type="match status" value="1"/>
</dbReference>
<accession>A0A8K0GY80</accession>
<feature type="region of interest" description="Disordered" evidence="3">
    <location>
        <begin position="120"/>
        <end position="160"/>
    </location>
</feature>
<feature type="compositionally biased region" description="Basic and acidic residues" evidence="3">
    <location>
        <begin position="367"/>
        <end position="377"/>
    </location>
</feature>
<evidence type="ECO:0000256" key="2">
    <source>
        <dbReference type="SAM" id="Coils"/>
    </source>
</evidence>
<dbReference type="PROSITE" id="PS50076">
    <property type="entry name" value="DNAJ_2"/>
    <property type="match status" value="1"/>
</dbReference>
<feature type="compositionally biased region" description="Low complexity" evidence="3">
    <location>
        <begin position="317"/>
        <end position="331"/>
    </location>
</feature>
<dbReference type="PANTHER" id="PTHR23172">
    <property type="entry name" value="AUXILIN/CYCLIN G-ASSOCIATED KINASE-RELATED"/>
    <property type="match status" value="1"/>
</dbReference>